<reference evidence="1" key="1">
    <citation type="submission" date="2019-11" db="EMBL/GenBank/DDBJ databases">
        <authorList>
            <person name="Feng L."/>
        </authorList>
    </citation>
    <scope>NUCLEOTIDE SEQUENCE</scope>
    <source>
        <strain evidence="1">VrattiLFYP33</strain>
    </source>
</reference>
<dbReference type="RefSeq" id="WP_021842570.1">
    <property type="nucleotide sequence ID" value="NZ_CACRUX010000101.1"/>
</dbReference>
<organism evidence="1">
    <name type="scientific">Veillonella ratti</name>
    <dbReference type="NCBI Taxonomy" id="103892"/>
    <lineage>
        <taxon>Bacteria</taxon>
        <taxon>Bacillati</taxon>
        <taxon>Bacillota</taxon>
        <taxon>Negativicutes</taxon>
        <taxon>Veillonellales</taxon>
        <taxon>Veillonellaceae</taxon>
        <taxon>Veillonella</taxon>
    </lineage>
</organism>
<evidence type="ECO:0000313" key="1">
    <source>
        <dbReference type="EMBL" id="VYU53083.1"/>
    </source>
</evidence>
<protein>
    <submittedName>
        <fullName evidence="1">Uncharacterized protein</fullName>
    </submittedName>
</protein>
<dbReference type="AlphaFoldDB" id="A0A6N3FNI5"/>
<dbReference type="EMBL" id="CACRUX010000101">
    <property type="protein sequence ID" value="VYU53083.1"/>
    <property type="molecule type" value="Genomic_DNA"/>
</dbReference>
<sequence length="55" mass="6177">MKNNDNQVIKIVHRLKNGTVVNSLDDIDISQETPAIKEVIGIMQNHHTNQELNVG</sequence>
<accession>A0A6N3FNI5</accession>
<name>A0A6N3FNI5_9FIRM</name>
<proteinExistence type="predicted"/>
<gene>
    <name evidence="1" type="ORF">VRLFYP33_02386</name>
</gene>